<dbReference type="EnsemblProtists" id="PYU1_T013632">
    <property type="protein sequence ID" value="PYU1_T013632"/>
    <property type="gene ID" value="PYU1_G013603"/>
</dbReference>
<dbReference type="SUPFAM" id="SSF159034">
    <property type="entry name" value="Mib/herc2 domain-like"/>
    <property type="match status" value="2"/>
</dbReference>
<feature type="compositionally biased region" description="Low complexity" evidence="1">
    <location>
        <begin position="1572"/>
        <end position="1587"/>
    </location>
</feature>
<reference evidence="4" key="2">
    <citation type="submission" date="2010-04" db="EMBL/GenBank/DDBJ databases">
        <authorList>
            <person name="Buell R."/>
            <person name="Hamilton J."/>
            <person name="Hostetler J."/>
        </authorList>
    </citation>
    <scope>NUCLEOTIDE SEQUENCE [LARGE SCALE GENOMIC DNA]</scope>
    <source>
        <strain evidence="4">DAOM:BR144</strain>
    </source>
</reference>
<proteinExistence type="predicted"/>
<feature type="compositionally biased region" description="Polar residues" evidence="1">
    <location>
        <begin position="4232"/>
        <end position="4246"/>
    </location>
</feature>
<dbReference type="Pfam" id="PF13385">
    <property type="entry name" value="Laminin_G_3"/>
    <property type="match status" value="1"/>
</dbReference>
<keyword evidence="4" id="KW-1185">Reference proteome</keyword>
<dbReference type="PANTHER" id="PTHR22772">
    <property type="entry name" value="NOVEL ZZ TYPE ZINC FINGER DOMAIN CONTAINING PROTEIN"/>
    <property type="match status" value="1"/>
</dbReference>
<dbReference type="eggNOG" id="KOG1426">
    <property type="taxonomic scope" value="Eukaryota"/>
</dbReference>
<feature type="compositionally biased region" description="Low complexity" evidence="1">
    <location>
        <begin position="8"/>
        <end position="20"/>
    </location>
</feature>
<sequence length="4421" mass="491158">MGAQASIDAGATSDGPSAAPSADAVAAFRRAWREGVPFTLLHDESFVAEKYQELPTTSVLTEDLVMGNANQLISGTNGVPMDELQQVADLARMRLFSKKRKPPHAAKSAGSEAVDGDLMPSSAAGKSSEANQASSVLTADAADKILLRDSAERVASEKLRGQQTEIVKHYFAQLAARLRSQHSDGEVSSSTESRGDAAAEALSSARLNGSNLLIASSSSGGVFSVSAFRMQLEMLKEFRTTFPRLFESGVLTIVQTLLDFPPFALQSAEMTALEQSLISDTHEFCRGILDSQGDSVAASQRQVTLLLLLAFGVSSGRVSLLLDFTSGILQEAALETASSPPMLQGRSFTAWIEAFAARLESFRIDFSLGRFEEANLVKHFPIKLVNSDEDESSDHDKLPSTQSVTTDGSFVYTWSLKTGIMKIGTGLNFTIAGRIYTESGPAQYLESLQRQRVFRFALYGSGRDVSEVVCAELSANTTETRTFSDRTVRELCKTNDLDDLLSTFFPRKLWIVLSVNGVQKQLLFSDDDKPDIFASLTDGDGEEVGYTECRVLTAVYGDFEVLPEKVLHSLNAITLQTFNSSAENEGSGITLTSELLTNCLDDFNGEGVVVSESTGLILLCSMEGEEDALELRNFKVGEHISAVEDPVTDVYLSSMVYCGGFLYLSVLCSSQQGASRARRLIRISPQDFSVLGVHTLVDGNMLPSIESKPLFTYITEGLFIYEIQMSADRFHVQVYFPKMCVDGSLKVNFVRSFPVHIGQIHCLDFRASLLNILKAEMDIDASNFAPPTMYTNGVWIGMVVPSSTPGEPSHCIQLDCETGAYIEDEPFKAKCSERVIPGRFACFDAKNNLLWVLESTKGGLSSFQNTGKRISLSQKVTPAQVLGRAKHQFIGDVGRERKTDESAIMGHEVGFEDAIAVRVLGVLSQNADACEPSESSALLSTSQANHGSALIPFVADLHEASFYVLVRLVKEYTASFQANTLSLSQMFCFQACLRILNANVSLLLLQAKGSLTYQKVVKVLREELSGPLTSLTQSTHANNEVPRHQNGTRDAAYSAAKSVEESERAKLEIFSTAFDLYATCMHIFHSDVVKQLDGVFKYLKLWKNSAISATELKIAGRLLSHLSNRVDDLQQSIFDSSNNFDRFNQLVDAAVTIQKQKLEMIFGRSSAVTQPFDEDAFLELTTLVNTISQSTFLVLAKKATGVSSMQKKRVIAVFSVFHLLCDGCEKICAMVADRVQNQSVSENLWLRIENALRQGFVGLISPMLFSSGLAFLRYRDDFMAQMLTKRRNSKASVDAEEEDQVTRSRQIAVDMFDFLKESSQRMMCLLKTMDVLVSNIEPDAKEKTVESVVTVVKMESMESAHEYANNLDELTELHIAGATRMIITFDSRSRTEYNYDYVTFFKDKSKREYFGEQHYSGRDTEFNWPGVGSNPPLMIESDRCFVAFHSDRSNTDWGFKFTAKGEILQKKVSVKRHWMIFLAENIVYVLDECIKIFVDASLFSPVTEAEFLNERFLHSDLVKNGICTEQNQNANVLQLLKDFVNPPEDSQAAMVIQALLKRSGTFRQRSVSNGASSFTSTTPPDTNPNPNHHVNSAVRAVAAAILHHNMWGMDAYAYAENLRTDVSEQLLKGWKNAQKMRDWFHLGDAADASLPTRRQSRNLRRQPSAFKGMSEEALLILCANVIERAQFLLELTPASFSYVSGAKRRWGLLAKYGHAIGKSGSSETSLEKWYNLLDELQAATELRSLFQYRRNSSERMRGSQAKSVTEQVLEFIQSDVDVGELRRVIDARNTRARTRAFGMELFVGTWQCCFSARVQSVLSESLAATMKAMVQSYTFTSMTLATPPEAISSRVHFALKLSGCQESLRQGVVEAYGKCLAEFSSVLNFISPLDHHHCPLIIGVLKACALDYDLEDSYLLHESRILAQVLRLLSSDVIQIRRAAQSLLGIFLSRFVVGRTGSNPERSSGPSDSDEAYDATTFQRQLFTTVGLQLEGVVSVVNSPAAPDKVTTGPHDQGLQYSSSYQHFYYLPDCSPGLTAPSLQGTGVRWNHSIMIWVYVYSENSVYALKVGDEVQRGPNWKEDSEDDGGETETGMVTAIVHPTRIEVRWNKTNIVGEYTFDPKTEVFEVILVDEGVGGVIFFNGNKTMVKDTAFAVPWSSFGLFLNDQRQLSYKIAAGAERECVYNCNYEIGINEWSHIAIVQDEDALRLYVNGTMASQHVLDPFLLMQGSANAAESKIIESAHPFPDSVDQYWPVHIPGAVRIRVTFDPLCEIDRSTGFVRFYKNARCNDFWGEEKYSGKYHDPERNFPGAQSQRARGRRGAGMGLNTTAPNSIEIPSDRFVVYFHNEEVSSGWGFRLLAVPEFPVDASRSSLHDEKDRSLTPLLNPYPFYFGEPPGRVLDEVAATCSIYQPKVLQYPISESDIIAEIQATCPSSETMPVPPPSERLLHILGLMQTCSETPFGRSLIGTPENIGNLMSLALDTRRTAELRCASLGILRDLATFFSPEIAAAQFKRVVPSSSPNSDFAEHLFNEIAGYLNIWRMYSEEEKSHSVHNEKSDAEGVLDLRASAQEANSLVAGYISLLRCMAAHFNWSEVIFKLISASLAELKSVLDRDDSPSDTSTFGRVLASCALLGGNYDGITIGGRVKCCVNIDGKETIETGYLLQFRLKHGVRTAQILFDCDKSRPIEVPVSDIAYLGDEDNDDLGAFLGSLPPLFVDEAKHLFTTIISLDASRLQRNQEKYKAKMIRKENVEVLESEHPYASGEEVTYPLDFPGAHEIVIYFDNTSCTAGPNDFVRFLKRSDNESGNKPQSSDKREYWGHHKYYGDQFPGIGNIPPLRIPASSVDVYFSTDSSSTSDNSSEWGFKLTAHAFEDTLSYPPEIPPTVFASAVNDVRARCLKAISLLFRLQQQSEVIPVFAPLVSSLAKLANAPSEGRPTCPMPKSQIFESKHPYSNSVMEYLGVTFSGASALHITFDEQSKTEHGCDYLCFFKDKSLSDRWGAHQYSGVGATANWPGCGGRPPLTISGDSFTLLWCTDISNVEWGWKFTVTPEFKPAAPLSLSLDQLDKRSYHLFEILYEKVRPQRCPFSEEFDGFEVISDGMDDGMQQNEPVCQLLLSSNTDEIQCQPRNVREPRFCVVDKAGTVIYKKRSKEASIGELAVGDEFISLKSKDGWIKLSFTNSVTQDSQTGWVWQRTGDKLHIAPVDCYTRHEDLLVLGVDDLRMEVHRSVLEMDDSNPEQDVMSTFFSQFSFESLKGQHNRFQSFAYDAHRAFAIKCAREALLSFLSSQAASDVTKLCAFGDENQFLLLLSHLFPVSKLPSAFESSAAEVQVLETTLRHSVDHANNDAALSQVVSRCLDLLNRSPQLLPTNRGVLRVVESMHPYDNDMNKHWQVSIPGAKQIVVTFDPRSKSESGSDWLCLYKVGSGRSEIFGEAQYGGREGTENWPGFGGRPPLVVDADCFEVYFHSNESNNDWGFKLFAIGIFEFGGTHGDSVRDIDVGSAVRILKISCWILEILSAALANPDKSLAVTKLLYSSHMLQTMTVCLEQLPQQLRPNVLQILINMALCPSLFHTLSPVQVEKVRDLVHLKLRAQYRNEEAVESKSHYLQMLVQCAIAIDLAVESGRFKLLLQSPSHMRKPQLLLPPEHKSTENSCLWTRNEFQAAKTHQYQILLKKVTAPFVVGIWAAAPHSSDKSMRFIEWSHAGSFLVFDGNERNIIEHGSFRIPLLSEGDTAGFELDFDKRVLILRKNNAVAHVISANELSSGSAPWSAFGFSNFEKRCLTVGAESSDSTDEVLGWKTSASPLSLLLPRIEPSWYGKVVESVGMLMDLRNNRAEQVVVKESLHPLRPGSVGSGVLETIRIPGAIALEVKFDKETRMRKRDCLEFYVQPHGEEQRSPHTSLVGLNGHDDQVQNPLLFAQETYKRKSTLLRAGDQVVRSCDWEYGDEDGGVGSVGVVEEVVPWEGSTGAGVRVLWRTSGKERVYRHGFLGYFDVQLHPRSKYRDLPLVIPGDSLSYAVRYGETIKSSLAFASEVDDFQGSLHLRDTSVLKLELSDTNANDRLHSDQTLEMWIEIETKWRDVSEDHSQDRRMELLRVESIDSAAALCILVDYAGALAVMSDPGLKSALSKQDGVTLANEIENPKATEFGDWFHFALVIAGSRILIYQNGDLRYAATRRERQNTTLNSVIFNGKHCKHSFVVPFYGHLYDVRLWDVALKMEQLKSHSKGLDSIWNGSGTRSQSDSSLPGTPRELKQPLPPFLVPPSPPRSPSRSAVLIPSHMKKWTTTNRTGKEMVSVRLNTSILNEGTSREGDSLLDLSVVYYEAYPLSSGKVSVGWMWSDAKPETRDFMVGESATSFGIEPQRKLAHFRGETIDLEPFAALLGNTHVEVEPCLRSPAISLLVAETSLGALLFAGPASWFSL</sequence>
<evidence type="ECO:0000313" key="4">
    <source>
        <dbReference type="Proteomes" id="UP000019132"/>
    </source>
</evidence>
<feature type="domain" description="MIB/HERC2" evidence="2">
    <location>
        <begin position="3922"/>
        <end position="4000"/>
    </location>
</feature>
<dbReference type="InterPro" id="IPR013320">
    <property type="entry name" value="ConA-like_dom_sf"/>
</dbReference>
<feature type="compositionally biased region" description="Polar residues" evidence="1">
    <location>
        <begin position="124"/>
        <end position="135"/>
    </location>
</feature>
<dbReference type="SUPFAM" id="SSF49899">
    <property type="entry name" value="Concanavalin A-like lectins/glucanases"/>
    <property type="match status" value="2"/>
</dbReference>
<dbReference type="Pfam" id="PF06701">
    <property type="entry name" value="MIB_HERC2"/>
    <property type="match status" value="1"/>
</dbReference>
<dbReference type="PROSITE" id="PS51416">
    <property type="entry name" value="MIB_HERC2"/>
    <property type="match status" value="1"/>
</dbReference>
<name>K3X8T3_GLOUD</name>
<feature type="region of interest" description="Disordered" evidence="1">
    <location>
        <begin position="1567"/>
        <end position="1588"/>
    </location>
</feature>
<dbReference type="InterPro" id="IPR035914">
    <property type="entry name" value="Sperma_CUB_dom_sf"/>
</dbReference>
<dbReference type="Gene3D" id="2.60.120.290">
    <property type="entry name" value="Spermadhesin, CUB domain"/>
    <property type="match status" value="1"/>
</dbReference>
<protein>
    <recommendedName>
        <fullName evidence="2">MIB/HERC2 domain-containing protein</fullName>
    </recommendedName>
</protein>
<feature type="compositionally biased region" description="Pro residues" evidence="1">
    <location>
        <begin position="4255"/>
        <end position="4268"/>
    </location>
</feature>
<accession>K3X8T3</accession>
<dbReference type="GO" id="GO:0046872">
    <property type="term" value="F:metal ion binding"/>
    <property type="evidence" value="ECO:0007669"/>
    <property type="project" value="InterPro"/>
</dbReference>
<dbReference type="VEuPathDB" id="FungiDB:PYU1_G013603"/>
<dbReference type="InterPro" id="IPR040099">
    <property type="entry name" value="ZZEF1"/>
</dbReference>
<organism evidence="3 4">
    <name type="scientific">Globisporangium ultimum (strain ATCC 200006 / CBS 805.95 / DAOM BR144)</name>
    <name type="common">Pythium ultimum</name>
    <dbReference type="NCBI Taxonomy" id="431595"/>
    <lineage>
        <taxon>Eukaryota</taxon>
        <taxon>Sar</taxon>
        <taxon>Stramenopiles</taxon>
        <taxon>Oomycota</taxon>
        <taxon>Peronosporomycetes</taxon>
        <taxon>Pythiales</taxon>
        <taxon>Pythiaceae</taxon>
        <taxon>Globisporangium</taxon>
    </lineage>
</organism>
<evidence type="ECO:0000259" key="2">
    <source>
        <dbReference type="PROSITE" id="PS51416"/>
    </source>
</evidence>
<dbReference type="EMBL" id="GL376597">
    <property type="status" value="NOT_ANNOTATED_CDS"/>
    <property type="molecule type" value="Genomic_DNA"/>
</dbReference>
<dbReference type="InterPro" id="IPR010606">
    <property type="entry name" value="Mib_Herc2"/>
</dbReference>
<dbReference type="InParanoid" id="K3X8T3"/>
<feature type="region of interest" description="Disordered" evidence="1">
    <location>
        <begin position="98"/>
        <end position="135"/>
    </location>
</feature>
<evidence type="ECO:0000256" key="1">
    <source>
        <dbReference type="SAM" id="MobiDB-lite"/>
    </source>
</evidence>
<dbReference type="Gene3D" id="2.30.30.40">
    <property type="entry name" value="SH3 Domains"/>
    <property type="match status" value="2"/>
</dbReference>
<dbReference type="GO" id="GO:0004842">
    <property type="term" value="F:ubiquitin-protein transferase activity"/>
    <property type="evidence" value="ECO:0007669"/>
    <property type="project" value="InterPro"/>
</dbReference>
<reference evidence="4" key="1">
    <citation type="journal article" date="2010" name="Genome Biol.">
        <title>Genome sequence of the necrotrophic plant pathogen Pythium ultimum reveals original pathogenicity mechanisms and effector repertoire.</title>
        <authorList>
            <person name="Levesque C.A."/>
            <person name="Brouwer H."/>
            <person name="Cano L."/>
            <person name="Hamilton J.P."/>
            <person name="Holt C."/>
            <person name="Huitema E."/>
            <person name="Raffaele S."/>
            <person name="Robideau G.P."/>
            <person name="Thines M."/>
            <person name="Win J."/>
            <person name="Zerillo M.M."/>
            <person name="Beakes G.W."/>
            <person name="Boore J.L."/>
            <person name="Busam D."/>
            <person name="Dumas B."/>
            <person name="Ferriera S."/>
            <person name="Fuerstenberg S.I."/>
            <person name="Gachon C.M."/>
            <person name="Gaulin E."/>
            <person name="Govers F."/>
            <person name="Grenville-Briggs L."/>
            <person name="Horner N."/>
            <person name="Hostetler J."/>
            <person name="Jiang R.H."/>
            <person name="Johnson J."/>
            <person name="Krajaejun T."/>
            <person name="Lin H."/>
            <person name="Meijer H.J."/>
            <person name="Moore B."/>
            <person name="Morris P."/>
            <person name="Phuntmart V."/>
            <person name="Puiu D."/>
            <person name="Shetty J."/>
            <person name="Stajich J.E."/>
            <person name="Tripathy S."/>
            <person name="Wawra S."/>
            <person name="van West P."/>
            <person name="Whitty B.R."/>
            <person name="Coutinho P.M."/>
            <person name="Henrissat B."/>
            <person name="Martin F."/>
            <person name="Thomas P.D."/>
            <person name="Tyler B.M."/>
            <person name="De Vries R.P."/>
            <person name="Kamoun S."/>
            <person name="Yandell M."/>
            <person name="Tisserat N."/>
            <person name="Buell C.R."/>
        </authorList>
    </citation>
    <scope>NUCLEOTIDE SEQUENCE</scope>
    <source>
        <strain evidence="4">DAOM:BR144</strain>
    </source>
</reference>
<evidence type="ECO:0000313" key="3">
    <source>
        <dbReference type="EnsemblProtists" id="PYU1_T013632"/>
    </source>
</evidence>
<feature type="region of interest" description="Disordered" evidence="1">
    <location>
        <begin position="4232"/>
        <end position="4272"/>
    </location>
</feature>
<dbReference type="Proteomes" id="UP000019132">
    <property type="component" value="Unassembled WGS sequence"/>
</dbReference>
<dbReference type="InterPro" id="IPR037252">
    <property type="entry name" value="Mib_Herc2_sf"/>
</dbReference>
<dbReference type="Gene3D" id="2.60.120.200">
    <property type="match status" value="1"/>
</dbReference>
<feature type="region of interest" description="Disordered" evidence="1">
    <location>
        <begin position="2301"/>
        <end position="2329"/>
    </location>
</feature>
<dbReference type="STRING" id="431595.K3X8T3"/>
<dbReference type="HOGENOM" id="CLU_223234_0_0_1"/>
<dbReference type="PANTHER" id="PTHR22772:SF4">
    <property type="entry name" value="ZINC FINGER ZZ-TYPE AND EF-HAND DOMAIN-CONTAINING PROTEIN 1"/>
    <property type="match status" value="1"/>
</dbReference>
<feature type="region of interest" description="Disordered" evidence="1">
    <location>
        <begin position="1"/>
        <end position="20"/>
    </location>
</feature>
<reference evidence="3" key="3">
    <citation type="submission" date="2015-02" db="UniProtKB">
        <authorList>
            <consortium name="EnsemblProtists"/>
        </authorList>
    </citation>
    <scope>IDENTIFICATION</scope>
    <source>
        <strain evidence="3">DAOM BR144</strain>
    </source>
</reference>
<dbReference type="GO" id="GO:0016567">
    <property type="term" value="P:protein ubiquitination"/>
    <property type="evidence" value="ECO:0007669"/>
    <property type="project" value="InterPro"/>
</dbReference>